<organism evidence="10 11">
    <name type="scientific">Streptoalloteichus hindustanus</name>
    <dbReference type="NCBI Taxonomy" id="2017"/>
    <lineage>
        <taxon>Bacteria</taxon>
        <taxon>Bacillati</taxon>
        <taxon>Actinomycetota</taxon>
        <taxon>Actinomycetes</taxon>
        <taxon>Pseudonocardiales</taxon>
        <taxon>Pseudonocardiaceae</taxon>
        <taxon>Streptoalloteichus</taxon>
    </lineage>
</organism>
<dbReference type="Gene3D" id="3.90.1680.10">
    <property type="entry name" value="SOS response associated peptidase-like"/>
    <property type="match status" value="1"/>
</dbReference>
<keyword evidence="7" id="KW-0456">Lyase</keyword>
<dbReference type="Proteomes" id="UP000184501">
    <property type="component" value="Unassembled WGS sequence"/>
</dbReference>
<accession>A0A1M5JZN1</accession>
<evidence type="ECO:0000256" key="1">
    <source>
        <dbReference type="ARBA" id="ARBA00008136"/>
    </source>
</evidence>
<dbReference type="InterPro" id="IPR003738">
    <property type="entry name" value="SRAP"/>
</dbReference>
<proteinExistence type="inferred from homology"/>
<dbReference type="GO" id="GO:0003697">
    <property type="term" value="F:single-stranded DNA binding"/>
    <property type="evidence" value="ECO:0007669"/>
    <property type="project" value="InterPro"/>
</dbReference>
<evidence type="ECO:0000256" key="8">
    <source>
        <dbReference type="RuleBase" id="RU364100"/>
    </source>
</evidence>
<evidence type="ECO:0000256" key="5">
    <source>
        <dbReference type="ARBA" id="ARBA00023124"/>
    </source>
</evidence>
<dbReference type="PANTHER" id="PTHR13604">
    <property type="entry name" value="DC12-RELATED"/>
    <property type="match status" value="1"/>
</dbReference>
<evidence type="ECO:0000256" key="6">
    <source>
        <dbReference type="ARBA" id="ARBA00023125"/>
    </source>
</evidence>
<dbReference type="GO" id="GO:0016829">
    <property type="term" value="F:lyase activity"/>
    <property type="evidence" value="ECO:0007669"/>
    <property type="project" value="UniProtKB-KW"/>
</dbReference>
<keyword evidence="5" id="KW-0190">Covalent protein-DNA linkage</keyword>
<reference evidence="10 11" key="1">
    <citation type="submission" date="2016-11" db="EMBL/GenBank/DDBJ databases">
        <authorList>
            <person name="Jaros S."/>
            <person name="Januszkiewicz K."/>
            <person name="Wedrychowicz H."/>
        </authorList>
    </citation>
    <scope>NUCLEOTIDE SEQUENCE [LARGE SCALE GENOMIC DNA]</scope>
    <source>
        <strain evidence="10 11">DSM 44523</strain>
    </source>
</reference>
<evidence type="ECO:0000256" key="4">
    <source>
        <dbReference type="ARBA" id="ARBA00022801"/>
    </source>
</evidence>
<evidence type="ECO:0000313" key="10">
    <source>
        <dbReference type="EMBL" id="SHG45719.1"/>
    </source>
</evidence>
<dbReference type="EC" id="3.4.-.-" evidence="8"/>
<dbReference type="EMBL" id="FQVN01000009">
    <property type="protein sequence ID" value="SHG45719.1"/>
    <property type="molecule type" value="Genomic_DNA"/>
</dbReference>
<dbReference type="GO" id="GO:0006508">
    <property type="term" value="P:proteolysis"/>
    <property type="evidence" value="ECO:0007669"/>
    <property type="project" value="UniProtKB-KW"/>
</dbReference>
<dbReference type="GO" id="GO:0008233">
    <property type="term" value="F:peptidase activity"/>
    <property type="evidence" value="ECO:0007669"/>
    <property type="project" value="UniProtKB-KW"/>
</dbReference>
<evidence type="ECO:0000256" key="3">
    <source>
        <dbReference type="ARBA" id="ARBA00022763"/>
    </source>
</evidence>
<keyword evidence="4 8" id="KW-0378">Hydrolase</keyword>
<dbReference type="PANTHER" id="PTHR13604:SF0">
    <property type="entry name" value="ABASIC SITE PROCESSING PROTEIN HMCES"/>
    <property type="match status" value="1"/>
</dbReference>
<keyword evidence="3" id="KW-0227">DNA damage</keyword>
<sequence length="282" mass="31100">MTRGWLRMCGRYAATRDPATLAAEFDAIDGTDALGGSAPGPDYNVAPTKPVLAVVERHPRDPDGEPDPTRTERSVRVMRWGLVPAWAKDPAVGSRMINARAETAAEKPAYRTSLARRRCLLPTDGWYEWKKEDGRRQPYYVTPPDGSSLVLAGVWTTWRPPDLADDAPPLITCAVITTDAVGQLADVHERMPLMLPRELWSAWLDPARTEVEELLRPTDDAFVAALELRPVSSAVNNVRNNGPQLVARVDPGADPAPALDQPRRRGRRPAPETPELALFDHP</sequence>
<dbReference type="SUPFAM" id="SSF143081">
    <property type="entry name" value="BB1717-like"/>
    <property type="match status" value="1"/>
</dbReference>
<protein>
    <recommendedName>
        <fullName evidence="8">Abasic site processing protein</fullName>
        <ecNumber evidence="8">3.4.-.-</ecNumber>
    </recommendedName>
</protein>
<dbReference type="Pfam" id="PF02586">
    <property type="entry name" value="SRAP"/>
    <property type="match status" value="1"/>
</dbReference>
<keyword evidence="2 8" id="KW-0645">Protease</keyword>
<evidence type="ECO:0000256" key="7">
    <source>
        <dbReference type="ARBA" id="ARBA00023239"/>
    </source>
</evidence>
<feature type="region of interest" description="Disordered" evidence="9">
    <location>
        <begin position="242"/>
        <end position="282"/>
    </location>
</feature>
<keyword evidence="6" id="KW-0238">DNA-binding</keyword>
<dbReference type="InterPro" id="IPR036590">
    <property type="entry name" value="SRAP-like"/>
</dbReference>
<keyword evidence="11" id="KW-1185">Reference proteome</keyword>
<evidence type="ECO:0000256" key="2">
    <source>
        <dbReference type="ARBA" id="ARBA00022670"/>
    </source>
</evidence>
<evidence type="ECO:0000313" key="11">
    <source>
        <dbReference type="Proteomes" id="UP000184501"/>
    </source>
</evidence>
<gene>
    <name evidence="10" type="ORF">SAMN05444320_10984</name>
</gene>
<name>A0A1M5JZN1_STRHI</name>
<dbReference type="GO" id="GO:0106300">
    <property type="term" value="P:protein-DNA covalent cross-linking repair"/>
    <property type="evidence" value="ECO:0007669"/>
    <property type="project" value="InterPro"/>
</dbReference>
<comment type="similarity">
    <text evidence="1 8">Belongs to the SOS response-associated peptidase family.</text>
</comment>
<dbReference type="AlphaFoldDB" id="A0A1M5JZN1"/>
<evidence type="ECO:0000256" key="9">
    <source>
        <dbReference type="SAM" id="MobiDB-lite"/>
    </source>
</evidence>
<dbReference type="STRING" id="2017.SAMN05444320_10984"/>